<sequence>MQTRPTALVTGASRGIGAAIARTLAAHGIDVVLGARSTSALERLAAEIEAEGGRATAVELDVTDDASVRAAVTAAQEWSQGALDLVVNNAGIAESAPLLPRAGRPGPDYARHLDVNLHGPRRVVEAAAPAMLEAGGGAIVNVASSAALRGYAYVAAYCASKHALLGYTRSAALETGPRGLRWFAICPHYVDSPMLAASIARVVEATGRTLEEARAQFAAQNPGGALVSEQQVADAVLAAHRGTHVPGVIELDGVHARQIESWEASARD</sequence>
<evidence type="ECO:0000256" key="1">
    <source>
        <dbReference type="ARBA" id="ARBA00006484"/>
    </source>
</evidence>
<dbReference type="InterPro" id="IPR036291">
    <property type="entry name" value="NAD(P)-bd_dom_sf"/>
</dbReference>
<dbReference type="EMBL" id="CP036290">
    <property type="protein sequence ID" value="QDU84181.1"/>
    <property type="molecule type" value="Genomic_DNA"/>
</dbReference>
<dbReference type="PRINTS" id="PR00080">
    <property type="entry name" value="SDRFAMILY"/>
</dbReference>
<dbReference type="AlphaFoldDB" id="A0A518CY74"/>
<dbReference type="RefSeq" id="WP_145185247.1">
    <property type="nucleotide sequence ID" value="NZ_CP036290.1"/>
</dbReference>
<dbReference type="Pfam" id="PF00106">
    <property type="entry name" value="adh_short"/>
    <property type="match status" value="1"/>
</dbReference>
<feature type="domain" description="Ketoreductase" evidence="3">
    <location>
        <begin position="5"/>
        <end position="180"/>
    </location>
</feature>
<evidence type="ECO:0000313" key="5">
    <source>
        <dbReference type="Proteomes" id="UP000319342"/>
    </source>
</evidence>
<dbReference type="InterPro" id="IPR050259">
    <property type="entry name" value="SDR"/>
</dbReference>
<name>A0A518CY74_9BACT</name>
<protein>
    <submittedName>
        <fullName evidence="4">Diacetyl reductase [(S)-acetoin forming]</fullName>
        <ecNumber evidence="4">1.1.1.304</ecNumber>
    </submittedName>
</protein>
<comment type="similarity">
    <text evidence="1 2">Belongs to the short-chain dehydrogenases/reductases (SDR) family.</text>
</comment>
<proteinExistence type="inferred from homology"/>
<evidence type="ECO:0000256" key="2">
    <source>
        <dbReference type="RuleBase" id="RU000363"/>
    </source>
</evidence>
<accession>A0A518CY74</accession>
<dbReference type="PANTHER" id="PTHR42879">
    <property type="entry name" value="3-OXOACYL-(ACYL-CARRIER-PROTEIN) REDUCTASE"/>
    <property type="match status" value="1"/>
</dbReference>
<keyword evidence="5" id="KW-1185">Reference proteome</keyword>
<dbReference type="PRINTS" id="PR00081">
    <property type="entry name" value="GDHRDH"/>
</dbReference>
<dbReference type="GO" id="GO:0052588">
    <property type="term" value="F:diacetyl reductase ((S)-acetoin forming) (NAD+) activity"/>
    <property type="evidence" value="ECO:0007669"/>
    <property type="project" value="UniProtKB-EC"/>
</dbReference>
<keyword evidence="4" id="KW-0560">Oxidoreductase</keyword>
<dbReference type="PANTHER" id="PTHR42879:SF2">
    <property type="entry name" value="3-OXOACYL-[ACYL-CARRIER-PROTEIN] REDUCTASE FABG"/>
    <property type="match status" value="1"/>
</dbReference>
<dbReference type="PROSITE" id="PS00061">
    <property type="entry name" value="ADH_SHORT"/>
    <property type="match status" value="1"/>
</dbReference>
<gene>
    <name evidence="4" type="primary">budC</name>
    <name evidence="4" type="ORF">Pla163_12860</name>
</gene>
<dbReference type="CDD" id="cd05233">
    <property type="entry name" value="SDR_c"/>
    <property type="match status" value="1"/>
</dbReference>
<dbReference type="FunFam" id="3.40.50.720:FF:000084">
    <property type="entry name" value="Short-chain dehydrogenase reductase"/>
    <property type="match status" value="1"/>
</dbReference>
<dbReference type="Gene3D" id="3.40.50.720">
    <property type="entry name" value="NAD(P)-binding Rossmann-like Domain"/>
    <property type="match status" value="1"/>
</dbReference>
<reference evidence="4 5" key="1">
    <citation type="submission" date="2019-02" db="EMBL/GenBank/DDBJ databases">
        <title>Deep-cultivation of Planctomycetes and their phenomic and genomic characterization uncovers novel biology.</title>
        <authorList>
            <person name="Wiegand S."/>
            <person name="Jogler M."/>
            <person name="Boedeker C."/>
            <person name="Pinto D."/>
            <person name="Vollmers J."/>
            <person name="Rivas-Marin E."/>
            <person name="Kohn T."/>
            <person name="Peeters S.H."/>
            <person name="Heuer A."/>
            <person name="Rast P."/>
            <person name="Oberbeckmann S."/>
            <person name="Bunk B."/>
            <person name="Jeske O."/>
            <person name="Meyerdierks A."/>
            <person name="Storesund J.E."/>
            <person name="Kallscheuer N."/>
            <person name="Luecker S."/>
            <person name="Lage O.M."/>
            <person name="Pohl T."/>
            <person name="Merkel B.J."/>
            <person name="Hornburger P."/>
            <person name="Mueller R.-W."/>
            <person name="Bruemmer F."/>
            <person name="Labrenz M."/>
            <person name="Spormann A.M."/>
            <person name="Op den Camp H."/>
            <person name="Overmann J."/>
            <person name="Amann R."/>
            <person name="Jetten M.S.M."/>
            <person name="Mascher T."/>
            <person name="Medema M.H."/>
            <person name="Devos D.P."/>
            <person name="Kaster A.-K."/>
            <person name="Ovreas L."/>
            <person name="Rohde M."/>
            <person name="Galperin M.Y."/>
            <person name="Jogler C."/>
        </authorList>
    </citation>
    <scope>NUCLEOTIDE SEQUENCE [LARGE SCALE GENOMIC DNA]</scope>
    <source>
        <strain evidence="4 5">Pla163</strain>
    </source>
</reference>
<dbReference type="InterPro" id="IPR002347">
    <property type="entry name" value="SDR_fam"/>
</dbReference>
<dbReference type="InterPro" id="IPR057326">
    <property type="entry name" value="KR_dom"/>
</dbReference>
<dbReference type="GO" id="GO:0032787">
    <property type="term" value="P:monocarboxylic acid metabolic process"/>
    <property type="evidence" value="ECO:0007669"/>
    <property type="project" value="UniProtKB-ARBA"/>
</dbReference>
<evidence type="ECO:0000259" key="3">
    <source>
        <dbReference type="SMART" id="SM00822"/>
    </source>
</evidence>
<dbReference type="OrthoDB" id="9810734at2"/>
<dbReference type="SMART" id="SM00822">
    <property type="entry name" value="PKS_KR"/>
    <property type="match status" value="1"/>
</dbReference>
<organism evidence="4 5">
    <name type="scientific">Rohdeia mirabilis</name>
    <dbReference type="NCBI Taxonomy" id="2528008"/>
    <lineage>
        <taxon>Bacteria</taxon>
        <taxon>Pseudomonadati</taxon>
        <taxon>Planctomycetota</taxon>
        <taxon>Planctomycetia</taxon>
        <taxon>Planctomycetia incertae sedis</taxon>
        <taxon>Rohdeia</taxon>
    </lineage>
</organism>
<evidence type="ECO:0000313" key="4">
    <source>
        <dbReference type="EMBL" id="QDU84181.1"/>
    </source>
</evidence>
<dbReference type="Proteomes" id="UP000319342">
    <property type="component" value="Chromosome"/>
</dbReference>
<dbReference type="EC" id="1.1.1.304" evidence="4"/>
<dbReference type="InterPro" id="IPR020904">
    <property type="entry name" value="Sc_DH/Rdtase_CS"/>
</dbReference>
<dbReference type="SUPFAM" id="SSF51735">
    <property type="entry name" value="NAD(P)-binding Rossmann-fold domains"/>
    <property type="match status" value="1"/>
</dbReference>